<dbReference type="InterPro" id="IPR016181">
    <property type="entry name" value="Acyl_CoA_acyltransferase"/>
</dbReference>
<dbReference type="PANTHER" id="PTHR43617:SF20">
    <property type="entry name" value="N-ALPHA-ACETYLTRANSFERASE RIMI"/>
    <property type="match status" value="1"/>
</dbReference>
<organism evidence="3 4">
    <name type="scientific">Planococcus versutus</name>
    <dbReference type="NCBI Taxonomy" id="1302659"/>
    <lineage>
        <taxon>Bacteria</taxon>
        <taxon>Bacillati</taxon>
        <taxon>Bacillota</taxon>
        <taxon>Bacilli</taxon>
        <taxon>Bacillales</taxon>
        <taxon>Caryophanaceae</taxon>
        <taxon>Planococcus</taxon>
    </lineage>
</organism>
<evidence type="ECO:0000259" key="2">
    <source>
        <dbReference type="PROSITE" id="PS51186"/>
    </source>
</evidence>
<dbReference type="NCBIfam" id="TIGR01575">
    <property type="entry name" value="rimI"/>
    <property type="match status" value="1"/>
</dbReference>
<dbReference type="OrthoDB" id="9794566at2"/>
<gene>
    <name evidence="3" type="ORF">I858_005080</name>
</gene>
<dbReference type="GO" id="GO:0005737">
    <property type="term" value="C:cytoplasm"/>
    <property type="evidence" value="ECO:0007669"/>
    <property type="project" value="UniProtKB-SubCell"/>
</dbReference>
<dbReference type="InterPro" id="IPR050276">
    <property type="entry name" value="MshD_Acetyltransferase"/>
</dbReference>
<accession>A0A1B1RZQ1</accession>
<dbReference type="STRING" id="1302659.I858_005080"/>
<dbReference type="Pfam" id="PF00583">
    <property type="entry name" value="Acetyltransf_1"/>
    <property type="match status" value="1"/>
</dbReference>
<dbReference type="AlphaFoldDB" id="A0A1B1RZQ1"/>
<reference evidence="3" key="1">
    <citation type="submission" date="2016-10" db="EMBL/GenBank/DDBJ databases">
        <authorList>
            <person name="See-Too W.S."/>
        </authorList>
    </citation>
    <scope>NUCLEOTIDE SEQUENCE</scope>
    <source>
        <strain evidence="3">L10.15</strain>
    </source>
</reference>
<dbReference type="RefSeq" id="WP_049694401.1">
    <property type="nucleotide sequence ID" value="NZ_CP016540.2"/>
</dbReference>
<dbReference type="InterPro" id="IPR000182">
    <property type="entry name" value="GNAT_dom"/>
</dbReference>
<evidence type="ECO:0000313" key="4">
    <source>
        <dbReference type="Proteomes" id="UP000053354"/>
    </source>
</evidence>
<dbReference type="PANTHER" id="PTHR43617">
    <property type="entry name" value="L-AMINO ACID N-ACETYLTRANSFERASE"/>
    <property type="match status" value="1"/>
</dbReference>
<dbReference type="EC" id="2.3.1.266" evidence="1"/>
<dbReference type="GO" id="GO:0008999">
    <property type="term" value="F:protein-N-terminal-alanine acetyltransferase activity"/>
    <property type="evidence" value="ECO:0007669"/>
    <property type="project" value="UniProtKB-EC"/>
</dbReference>
<evidence type="ECO:0000256" key="1">
    <source>
        <dbReference type="RuleBase" id="RU363094"/>
    </source>
</evidence>
<dbReference type="CDD" id="cd04301">
    <property type="entry name" value="NAT_SF"/>
    <property type="match status" value="1"/>
</dbReference>
<dbReference type="PROSITE" id="PS51186">
    <property type="entry name" value="GNAT"/>
    <property type="match status" value="1"/>
</dbReference>
<dbReference type="Gene3D" id="3.40.630.30">
    <property type="match status" value="1"/>
</dbReference>
<comment type="catalytic activity">
    <reaction evidence="1">
        <text>N-terminal L-alanyl-[ribosomal protein bS18] + acetyl-CoA = N-terminal N(alpha)-acetyl-L-alanyl-[ribosomal protein bS18] + CoA + H(+)</text>
        <dbReference type="Rhea" id="RHEA:43756"/>
        <dbReference type="Rhea" id="RHEA-COMP:10676"/>
        <dbReference type="Rhea" id="RHEA-COMP:10677"/>
        <dbReference type="ChEBI" id="CHEBI:15378"/>
        <dbReference type="ChEBI" id="CHEBI:57287"/>
        <dbReference type="ChEBI" id="CHEBI:57288"/>
        <dbReference type="ChEBI" id="CHEBI:64718"/>
        <dbReference type="ChEBI" id="CHEBI:83683"/>
        <dbReference type="EC" id="2.3.1.266"/>
    </reaction>
</comment>
<protein>
    <recommendedName>
        <fullName evidence="1">[Ribosomal protein bS18]-alanine N-acetyltransferase</fullName>
        <ecNumber evidence="1">2.3.1.266</ecNumber>
    </recommendedName>
</protein>
<keyword evidence="4" id="KW-1185">Reference proteome</keyword>
<dbReference type="EMBL" id="CP016540">
    <property type="protein sequence ID" value="ANU26406.1"/>
    <property type="molecule type" value="Genomic_DNA"/>
</dbReference>
<sequence>MNRSIRYRKMTIDDVERVYEIERLSFTLPWTKEAFYYEMNDNEHAHYVIAETDEEIVGYCGMWLVLDEAHVTNIAIHPDYRGKKMGGGLMQAAIDAAKENGAVLMTLEARVSNTVAQNLYRKLGFKNGGIRKRYYTDNYEDAIVMWVNFDE</sequence>
<feature type="domain" description="N-acetyltransferase" evidence="2">
    <location>
        <begin position="5"/>
        <end position="150"/>
    </location>
</feature>
<comment type="similarity">
    <text evidence="1">Belongs to the acetyltransferase family. RimI subfamily.</text>
</comment>
<dbReference type="InterPro" id="IPR006464">
    <property type="entry name" value="AcTrfase_RimI/Ard1"/>
</dbReference>
<comment type="function">
    <text evidence="1">Acetylates the N-terminal alanine of ribosomal protein bS18.</text>
</comment>
<dbReference type="SUPFAM" id="SSF55729">
    <property type="entry name" value="Acyl-CoA N-acyltransferases (Nat)"/>
    <property type="match status" value="1"/>
</dbReference>
<proteinExistence type="inferred from homology"/>
<dbReference type="KEGG" id="pll:I858_005080"/>
<evidence type="ECO:0000313" key="3">
    <source>
        <dbReference type="EMBL" id="ANU26406.1"/>
    </source>
</evidence>
<comment type="subcellular location">
    <subcellularLocation>
        <location evidence="1">Cytoplasm</location>
    </subcellularLocation>
</comment>
<keyword evidence="1" id="KW-0963">Cytoplasm</keyword>
<name>A0A1B1RZQ1_9BACL</name>
<dbReference type="Proteomes" id="UP000053354">
    <property type="component" value="Chromosome"/>
</dbReference>